<feature type="compositionally biased region" description="Basic and acidic residues" evidence="1">
    <location>
        <begin position="33"/>
        <end position="49"/>
    </location>
</feature>
<evidence type="ECO:0000313" key="3">
    <source>
        <dbReference type="Proteomes" id="UP000708208"/>
    </source>
</evidence>
<dbReference type="Proteomes" id="UP000708208">
    <property type="component" value="Unassembled WGS sequence"/>
</dbReference>
<dbReference type="EMBL" id="CAJVCH010483598">
    <property type="protein sequence ID" value="CAG7820592.1"/>
    <property type="molecule type" value="Genomic_DNA"/>
</dbReference>
<evidence type="ECO:0000256" key="1">
    <source>
        <dbReference type="SAM" id="MobiDB-lite"/>
    </source>
</evidence>
<protein>
    <recommendedName>
        <fullName evidence="4">Protein kinase domain-containing protein</fullName>
    </recommendedName>
</protein>
<feature type="region of interest" description="Disordered" evidence="1">
    <location>
        <begin position="30"/>
        <end position="54"/>
    </location>
</feature>
<reference evidence="2" key="1">
    <citation type="submission" date="2021-06" db="EMBL/GenBank/DDBJ databases">
        <authorList>
            <person name="Hodson N. C."/>
            <person name="Mongue J. A."/>
            <person name="Jaron S. K."/>
        </authorList>
    </citation>
    <scope>NUCLEOTIDE SEQUENCE</scope>
</reference>
<proteinExistence type="predicted"/>
<evidence type="ECO:0000313" key="2">
    <source>
        <dbReference type="EMBL" id="CAG7820592.1"/>
    </source>
</evidence>
<gene>
    <name evidence="2" type="ORF">AFUS01_LOCUS30976</name>
</gene>
<comment type="caution">
    <text evidence="2">The sequence shown here is derived from an EMBL/GenBank/DDBJ whole genome shotgun (WGS) entry which is preliminary data.</text>
</comment>
<organism evidence="2 3">
    <name type="scientific">Allacma fusca</name>
    <dbReference type="NCBI Taxonomy" id="39272"/>
    <lineage>
        <taxon>Eukaryota</taxon>
        <taxon>Metazoa</taxon>
        <taxon>Ecdysozoa</taxon>
        <taxon>Arthropoda</taxon>
        <taxon>Hexapoda</taxon>
        <taxon>Collembola</taxon>
        <taxon>Symphypleona</taxon>
        <taxon>Sminthuridae</taxon>
        <taxon>Allacma</taxon>
    </lineage>
</organism>
<name>A0A8J2KVJ7_9HEXA</name>
<dbReference type="AlphaFoldDB" id="A0A8J2KVJ7"/>
<sequence length="251" mass="28057">MAGVERQVKEQFYAEAGGSDWSAWIRGGVSGSTRRDKDGASSEAAEHPRGNAYGGEAAGTRYTCSWRSHIHNQSPVYLGKPATLTIKNQAAGTPNYMPPESLNHGICTPASDWFAFGLIVFYLATGKHFNKAKTFADSRIFWTNSAKYIARFHDPLVITLNEPAPLTNQNIEKREHQPYMNTMFKLNWPLAQRTTWTESTGPTLQSMTCVGDSRSATRSPYTTNHRQHENLNLIGRRMNTLYGPRNSTNLL</sequence>
<evidence type="ECO:0008006" key="4">
    <source>
        <dbReference type="Google" id="ProtNLM"/>
    </source>
</evidence>
<accession>A0A8J2KVJ7</accession>
<keyword evidence="3" id="KW-1185">Reference proteome</keyword>